<comment type="caution">
    <text evidence="1">The sequence shown here is derived from an EMBL/GenBank/DDBJ whole genome shotgun (WGS) entry which is preliminary data.</text>
</comment>
<keyword evidence="2" id="KW-1185">Reference proteome</keyword>
<proteinExistence type="predicted"/>
<dbReference type="Proteomes" id="UP001152888">
    <property type="component" value="Unassembled WGS sequence"/>
</dbReference>
<evidence type="ECO:0000313" key="2">
    <source>
        <dbReference type="Proteomes" id="UP001152888"/>
    </source>
</evidence>
<gene>
    <name evidence="1" type="ORF">ACAOBT_LOCUS27869</name>
</gene>
<protein>
    <submittedName>
        <fullName evidence="1">Uncharacterized protein</fullName>
    </submittedName>
</protein>
<accession>A0A9P0LZE4</accession>
<organism evidence="1 2">
    <name type="scientific">Acanthoscelides obtectus</name>
    <name type="common">Bean weevil</name>
    <name type="synonym">Bruchus obtectus</name>
    <dbReference type="NCBI Taxonomy" id="200917"/>
    <lineage>
        <taxon>Eukaryota</taxon>
        <taxon>Metazoa</taxon>
        <taxon>Ecdysozoa</taxon>
        <taxon>Arthropoda</taxon>
        <taxon>Hexapoda</taxon>
        <taxon>Insecta</taxon>
        <taxon>Pterygota</taxon>
        <taxon>Neoptera</taxon>
        <taxon>Endopterygota</taxon>
        <taxon>Coleoptera</taxon>
        <taxon>Polyphaga</taxon>
        <taxon>Cucujiformia</taxon>
        <taxon>Chrysomeloidea</taxon>
        <taxon>Chrysomelidae</taxon>
        <taxon>Bruchinae</taxon>
        <taxon>Bruchini</taxon>
        <taxon>Acanthoscelides</taxon>
    </lineage>
</organism>
<name>A0A9P0LZE4_ACAOB</name>
<dbReference type="OrthoDB" id="6772448at2759"/>
<evidence type="ECO:0000313" key="1">
    <source>
        <dbReference type="EMBL" id="CAH2004207.1"/>
    </source>
</evidence>
<sequence length="93" mass="10571">MVFEENDFNEIAIAAQFVVSPLMEIDIQQFATAVTQNFSEDIAATEMEMIAFQNDLALEFLISDTKCIRPSVIFAIPNKYGVNFIVYELQLIK</sequence>
<dbReference type="AlphaFoldDB" id="A0A9P0LZE4"/>
<reference evidence="1" key="1">
    <citation type="submission" date="2022-03" db="EMBL/GenBank/DDBJ databases">
        <authorList>
            <person name="Sayadi A."/>
        </authorList>
    </citation>
    <scope>NUCLEOTIDE SEQUENCE</scope>
</reference>
<dbReference type="EMBL" id="CAKOFQ010007578">
    <property type="protein sequence ID" value="CAH2004207.1"/>
    <property type="molecule type" value="Genomic_DNA"/>
</dbReference>